<name>A0A1R2CK61_9CILI</name>
<organism evidence="1 2">
    <name type="scientific">Stentor coeruleus</name>
    <dbReference type="NCBI Taxonomy" id="5963"/>
    <lineage>
        <taxon>Eukaryota</taxon>
        <taxon>Sar</taxon>
        <taxon>Alveolata</taxon>
        <taxon>Ciliophora</taxon>
        <taxon>Postciliodesmatophora</taxon>
        <taxon>Heterotrichea</taxon>
        <taxon>Heterotrichida</taxon>
        <taxon>Stentoridae</taxon>
        <taxon>Stentor</taxon>
    </lineage>
</organism>
<dbReference type="AlphaFoldDB" id="A0A1R2CK61"/>
<evidence type="ECO:0000313" key="1">
    <source>
        <dbReference type="EMBL" id="OMJ89422.1"/>
    </source>
</evidence>
<accession>A0A1R2CK61</accession>
<sequence>MDMDFVEVKRNYDIKVDVNSMRYKLLQNAIKRDKSAISSRSISGLDEQLRRKLGKPMSLERLMRPLKSMKKIISPVRMNSGESRKQLLELSGKNFLTPSHCKVITPSKTSDLLGSVLKNSNRNEKTPQIETPSNRKDHEKEFKTIKNIKKEESKKPRPVFNKKIDIPNETTNQIPLFSSRNLRRVQESEKGLEKIISKFNIRVVNDIKPTVTDVNIYSALLVILGIIDKKHPLKNNQVLETMEKFLSNPGIVVKSIKSIPFLLKEENVDKGKFYIESIGVSYFYLKASKDYSSTPQIELIRSLLIEIYSLFSLNLNELPKDKREETFIKIFDAKPQTNKENIKTSQGNKKNYNIKQDKDIDNFKFLTTSTLQENNAQNVEDSTLALKLPVKTTPKSSESLENAFIAAIKFPEHAATASLDIENCYKNEPSPKNDVSMDYSYHKDCKNILLEKFFRKNGKELRKSQGDMDFSDNTDFSDGEYLGFGYKN</sequence>
<dbReference type="EMBL" id="MPUH01000126">
    <property type="protein sequence ID" value="OMJ89422.1"/>
    <property type="molecule type" value="Genomic_DNA"/>
</dbReference>
<evidence type="ECO:0000313" key="2">
    <source>
        <dbReference type="Proteomes" id="UP000187209"/>
    </source>
</evidence>
<reference evidence="1 2" key="1">
    <citation type="submission" date="2016-11" db="EMBL/GenBank/DDBJ databases">
        <title>The macronuclear genome of Stentor coeruleus: a giant cell with tiny introns.</title>
        <authorList>
            <person name="Slabodnick M."/>
            <person name="Ruby J.G."/>
            <person name="Reiff S.B."/>
            <person name="Swart E.C."/>
            <person name="Gosai S."/>
            <person name="Prabakaran S."/>
            <person name="Witkowska E."/>
            <person name="Larue G.E."/>
            <person name="Fisher S."/>
            <person name="Freeman R.M."/>
            <person name="Gunawardena J."/>
            <person name="Chu W."/>
            <person name="Stover N.A."/>
            <person name="Gregory B.D."/>
            <person name="Nowacki M."/>
            <person name="Derisi J."/>
            <person name="Roy S.W."/>
            <person name="Marshall W.F."/>
            <person name="Sood P."/>
        </authorList>
    </citation>
    <scope>NUCLEOTIDE SEQUENCE [LARGE SCALE GENOMIC DNA]</scope>
    <source>
        <strain evidence="1">WM001</strain>
    </source>
</reference>
<comment type="caution">
    <text evidence="1">The sequence shown here is derived from an EMBL/GenBank/DDBJ whole genome shotgun (WGS) entry which is preliminary data.</text>
</comment>
<dbReference type="Proteomes" id="UP000187209">
    <property type="component" value="Unassembled WGS sequence"/>
</dbReference>
<keyword evidence="2" id="KW-1185">Reference proteome</keyword>
<gene>
    <name evidence="1" type="ORF">SteCoe_8421</name>
</gene>
<proteinExistence type="predicted"/>
<protein>
    <submittedName>
        <fullName evidence="1">Uncharacterized protein</fullName>
    </submittedName>
</protein>